<protein>
    <submittedName>
        <fullName evidence="1">Uncharacterized protein</fullName>
    </submittedName>
</protein>
<sequence>MSTVIVLDDDLRAFNCFREQMVAMIHGVFNNSRVVCQGDMMQYKGTWHVI</sequence>
<gene>
    <name evidence="1" type="ORF">NC653_039128</name>
</gene>
<proteinExistence type="predicted"/>
<keyword evidence="2" id="KW-1185">Reference proteome</keyword>
<reference evidence="1 2" key="1">
    <citation type="journal article" date="2023" name="Mol. Ecol. Resour.">
        <title>Chromosome-level genome assembly of a triploid poplar Populus alba 'Berolinensis'.</title>
        <authorList>
            <person name="Chen S."/>
            <person name="Yu Y."/>
            <person name="Wang X."/>
            <person name="Wang S."/>
            <person name="Zhang T."/>
            <person name="Zhou Y."/>
            <person name="He R."/>
            <person name="Meng N."/>
            <person name="Wang Y."/>
            <person name="Liu W."/>
            <person name="Liu Z."/>
            <person name="Liu J."/>
            <person name="Guo Q."/>
            <person name="Huang H."/>
            <person name="Sederoff R.R."/>
            <person name="Wang G."/>
            <person name="Qu G."/>
            <person name="Chen S."/>
        </authorList>
    </citation>
    <scope>NUCLEOTIDE SEQUENCE [LARGE SCALE GENOMIC DNA]</scope>
    <source>
        <strain evidence="1">SC-2020</strain>
    </source>
</reference>
<dbReference type="Proteomes" id="UP001164929">
    <property type="component" value="Chromosome 18"/>
</dbReference>
<evidence type="ECO:0000313" key="1">
    <source>
        <dbReference type="EMBL" id="KAJ6957105.1"/>
    </source>
</evidence>
<evidence type="ECO:0000313" key="2">
    <source>
        <dbReference type="Proteomes" id="UP001164929"/>
    </source>
</evidence>
<name>A0AAD6LAG2_9ROSI</name>
<dbReference type="EMBL" id="JAQIZT010000018">
    <property type="protein sequence ID" value="KAJ6957105.1"/>
    <property type="molecule type" value="Genomic_DNA"/>
</dbReference>
<accession>A0AAD6LAG2</accession>
<dbReference type="AlphaFoldDB" id="A0AAD6LAG2"/>
<comment type="caution">
    <text evidence="1">The sequence shown here is derived from an EMBL/GenBank/DDBJ whole genome shotgun (WGS) entry which is preliminary data.</text>
</comment>
<organism evidence="1 2">
    <name type="scientific">Populus alba x Populus x berolinensis</name>
    <dbReference type="NCBI Taxonomy" id="444605"/>
    <lineage>
        <taxon>Eukaryota</taxon>
        <taxon>Viridiplantae</taxon>
        <taxon>Streptophyta</taxon>
        <taxon>Embryophyta</taxon>
        <taxon>Tracheophyta</taxon>
        <taxon>Spermatophyta</taxon>
        <taxon>Magnoliopsida</taxon>
        <taxon>eudicotyledons</taxon>
        <taxon>Gunneridae</taxon>
        <taxon>Pentapetalae</taxon>
        <taxon>rosids</taxon>
        <taxon>fabids</taxon>
        <taxon>Malpighiales</taxon>
        <taxon>Salicaceae</taxon>
        <taxon>Saliceae</taxon>
        <taxon>Populus</taxon>
    </lineage>
</organism>